<evidence type="ECO:0000256" key="1">
    <source>
        <dbReference type="ARBA" id="ARBA00009981"/>
    </source>
</evidence>
<name>A0ABQ2L111_9NOCA</name>
<dbReference type="SUPFAM" id="SSF143120">
    <property type="entry name" value="YefM-like"/>
    <property type="match status" value="1"/>
</dbReference>
<dbReference type="Proteomes" id="UP000658127">
    <property type="component" value="Unassembled WGS sequence"/>
</dbReference>
<sequence>MARKDGERSFDVAWPLADAKARFSELIDTVEREGPQVISKHGREVAVIVPVEQWRRATARTGTLAEFFAASPLAELTDDELRLFDREHSDPAHRAVEL</sequence>
<dbReference type="Gene3D" id="3.40.1620.10">
    <property type="entry name" value="YefM-like domain"/>
    <property type="match status" value="1"/>
</dbReference>
<evidence type="ECO:0000256" key="2">
    <source>
        <dbReference type="RuleBase" id="RU362080"/>
    </source>
</evidence>
<dbReference type="NCBIfam" id="TIGR01552">
    <property type="entry name" value="phd_fam"/>
    <property type="match status" value="1"/>
</dbReference>
<reference evidence="4" key="1">
    <citation type="journal article" date="2019" name="Int. J. Syst. Evol. Microbiol.">
        <title>The Global Catalogue of Microorganisms (GCM) 10K type strain sequencing project: providing services to taxonomists for standard genome sequencing and annotation.</title>
        <authorList>
            <consortium name="The Broad Institute Genomics Platform"/>
            <consortium name="The Broad Institute Genome Sequencing Center for Infectious Disease"/>
            <person name="Wu L."/>
            <person name="Ma J."/>
        </authorList>
    </citation>
    <scope>NUCLEOTIDE SEQUENCE [LARGE SCALE GENOMIC DNA]</scope>
    <source>
        <strain evidence="4">CGMCC 4.7329</strain>
    </source>
</reference>
<protein>
    <recommendedName>
        <fullName evidence="2">Antitoxin</fullName>
    </recommendedName>
</protein>
<gene>
    <name evidence="3" type="ORF">GCM10011610_66530</name>
</gene>
<comment type="similarity">
    <text evidence="1 2">Belongs to the phD/YefM antitoxin family.</text>
</comment>
<comment type="function">
    <text evidence="2">Antitoxin component of a type II toxin-antitoxin (TA) system.</text>
</comment>
<dbReference type="InterPro" id="IPR036165">
    <property type="entry name" value="YefM-like_sf"/>
</dbReference>
<evidence type="ECO:0000313" key="3">
    <source>
        <dbReference type="EMBL" id="GGN99026.1"/>
    </source>
</evidence>
<proteinExistence type="inferred from homology"/>
<keyword evidence="4" id="KW-1185">Reference proteome</keyword>
<evidence type="ECO:0000313" key="4">
    <source>
        <dbReference type="Proteomes" id="UP000658127"/>
    </source>
</evidence>
<dbReference type="EMBL" id="BMNE01000012">
    <property type="protein sequence ID" value="GGN99026.1"/>
    <property type="molecule type" value="Genomic_DNA"/>
</dbReference>
<accession>A0ABQ2L111</accession>
<organism evidence="3 4">
    <name type="scientific">Nocardia rhizosphaerihabitans</name>
    <dbReference type="NCBI Taxonomy" id="1691570"/>
    <lineage>
        <taxon>Bacteria</taxon>
        <taxon>Bacillati</taxon>
        <taxon>Actinomycetota</taxon>
        <taxon>Actinomycetes</taxon>
        <taxon>Mycobacteriales</taxon>
        <taxon>Nocardiaceae</taxon>
        <taxon>Nocardia</taxon>
    </lineage>
</organism>
<dbReference type="Pfam" id="PF02604">
    <property type="entry name" value="PhdYeFM_antitox"/>
    <property type="match status" value="1"/>
</dbReference>
<dbReference type="InterPro" id="IPR006442">
    <property type="entry name" value="Antitoxin_Phd/YefM"/>
</dbReference>
<comment type="caution">
    <text evidence="3">The sequence shown here is derived from an EMBL/GenBank/DDBJ whole genome shotgun (WGS) entry which is preliminary data.</text>
</comment>
<dbReference type="RefSeq" id="WP_189034462.1">
    <property type="nucleotide sequence ID" value="NZ_BMNE01000012.1"/>
</dbReference>